<comment type="caution">
    <text evidence="3">The sequence shown here is derived from an EMBL/GenBank/DDBJ whole genome shotgun (WGS) entry which is preliminary data.</text>
</comment>
<organism evidence="3 4">
    <name type="scientific">Xenorhabdus yunnanensis</name>
    <dbReference type="NCBI Taxonomy" id="3025878"/>
    <lineage>
        <taxon>Bacteria</taxon>
        <taxon>Pseudomonadati</taxon>
        <taxon>Pseudomonadota</taxon>
        <taxon>Gammaproteobacteria</taxon>
        <taxon>Enterobacterales</taxon>
        <taxon>Morganellaceae</taxon>
        <taxon>Xenorhabdus</taxon>
    </lineage>
</organism>
<evidence type="ECO:0000256" key="1">
    <source>
        <dbReference type="ARBA" id="ARBA00023125"/>
    </source>
</evidence>
<reference evidence="3 4" key="1">
    <citation type="submission" date="2023-02" db="EMBL/GenBank/DDBJ databases">
        <title>Entomopathogenic bacteria.</title>
        <authorList>
            <person name="Machado R.A."/>
        </authorList>
    </citation>
    <scope>NUCLEOTIDE SEQUENCE [LARGE SCALE GENOMIC DNA]</scope>
    <source>
        <strain evidence="3 4">XENO-10</strain>
    </source>
</reference>
<dbReference type="RefSeq" id="WP_273556521.1">
    <property type="nucleotide sequence ID" value="NZ_JAQRFI010000070.1"/>
</dbReference>
<protein>
    <submittedName>
        <fullName evidence="3">Helix-turn-helix transcriptional regulator</fullName>
    </submittedName>
</protein>
<feature type="domain" description="HTH cro/C1-type" evidence="2">
    <location>
        <begin position="14"/>
        <end position="68"/>
    </location>
</feature>
<dbReference type="PROSITE" id="PS50943">
    <property type="entry name" value="HTH_CROC1"/>
    <property type="match status" value="1"/>
</dbReference>
<evidence type="ECO:0000313" key="3">
    <source>
        <dbReference type="EMBL" id="MDC9591291.1"/>
    </source>
</evidence>
<dbReference type="SUPFAM" id="SSF47413">
    <property type="entry name" value="lambda repressor-like DNA-binding domains"/>
    <property type="match status" value="1"/>
</dbReference>
<keyword evidence="4" id="KW-1185">Reference proteome</keyword>
<dbReference type="InterPro" id="IPR001387">
    <property type="entry name" value="Cro/C1-type_HTH"/>
</dbReference>
<keyword evidence="1" id="KW-0238">DNA-binding</keyword>
<evidence type="ECO:0000313" key="4">
    <source>
        <dbReference type="Proteomes" id="UP001217178"/>
    </source>
</evidence>
<name>A0ABT5LJK8_9GAMM</name>
<proteinExistence type="predicted"/>
<gene>
    <name evidence="3" type="ORF">PSI23_18860</name>
</gene>
<accession>A0ABT5LJK8</accession>
<dbReference type="Gene3D" id="1.10.260.40">
    <property type="entry name" value="lambda repressor-like DNA-binding domains"/>
    <property type="match status" value="1"/>
</dbReference>
<evidence type="ECO:0000259" key="2">
    <source>
        <dbReference type="PROSITE" id="PS50943"/>
    </source>
</evidence>
<sequence length="74" mass="8845">MKKDYRYQNLQNLLISKRKEKGLTQNELARFLGKQQSFVSKYETGERRIDVIELSDICERLNIDLLTLLKEIKK</sequence>
<dbReference type="CDD" id="cd00093">
    <property type="entry name" value="HTH_XRE"/>
    <property type="match status" value="1"/>
</dbReference>
<dbReference type="EMBL" id="JAQRFI010000070">
    <property type="protein sequence ID" value="MDC9591291.1"/>
    <property type="molecule type" value="Genomic_DNA"/>
</dbReference>
<dbReference type="PANTHER" id="PTHR46558">
    <property type="entry name" value="TRACRIPTIONAL REGULATORY PROTEIN-RELATED-RELATED"/>
    <property type="match status" value="1"/>
</dbReference>
<dbReference type="PANTHER" id="PTHR46558:SF11">
    <property type="entry name" value="HTH-TYPE TRANSCRIPTIONAL REGULATOR XRE"/>
    <property type="match status" value="1"/>
</dbReference>
<dbReference type="Pfam" id="PF01381">
    <property type="entry name" value="HTH_3"/>
    <property type="match status" value="1"/>
</dbReference>
<dbReference type="Proteomes" id="UP001217178">
    <property type="component" value="Unassembled WGS sequence"/>
</dbReference>
<dbReference type="InterPro" id="IPR010982">
    <property type="entry name" value="Lambda_DNA-bd_dom_sf"/>
</dbReference>
<dbReference type="SMART" id="SM00530">
    <property type="entry name" value="HTH_XRE"/>
    <property type="match status" value="1"/>
</dbReference>